<organism evidence="1 2">
    <name type="scientific">Coprococcus catus</name>
    <dbReference type="NCBI Taxonomy" id="116085"/>
    <lineage>
        <taxon>Bacteria</taxon>
        <taxon>Bacillati</taxon>
        <taxon>Bacillota</taxon>
        <taxon>Clostridia</taxon>
        <taxon>Lachnospirales</taxon>
        <taxon>Lachnospiraceae</taxon>
        <taxon>Coprococcus</taxon>
    </lineage>
</organism>
<evidence type="ECO:0008006" key="3">
    <source>
        <dbReference type="Google" id="ProtNLM"/>
    </source>
</evidence>
<name>A0A3E2TSB1_9FIRM</name>
<gene>
    <name evidence="1" type="ORF">DW070_02890</name>
</gene>
<sequence>MNHINIEEFAGGALSVQVNKAIEEVTENIQDPNTDAQKARMATITIEFRPSEARNYAQTKISMKTALAPAAPINTGLVMGKNLETGECEAYEYGNTIPGQMLMRVRDQSGELDVVDTSTGEIVKNDNVIDLRSAR</sequence>
<evidence type="ECO:0000313" key="1">
    <source>
        <dbReference type="EMBL" id="RGB81737.1"/>
    </source>
</evidence>
<accession>A0A3E2TSB1</accession>
<reference evidence="1 2" key="1">
    <citation type="submission" date="2018-08" db="EMBL/GenBank/DDBJ databases">
        <title>A genome reference for cultivated species of the human gut microbiota.</title>
        <authorList>
            <person name="Zou Y."/>
            <person name="Xue W."/>
            <person name="Luo G."/>
        </authorList>
    </citation>
    <scope>NUCLEOTIDE SEQUENCE [LARGE SCALE GENOMIC DNA]</scope>
    <source>
        <strain evidence="1 2">AF45-17</strain>
    </source>
</reference>
<proteinExistence type="predicted"/>
<comment type="caution">
    <text evidence="1">The sequence shown here is derived from an EMBL/GenBank/DDBJ whole genome shotgun (WGS) entry which is preliminary data.</text>
</comment>
<protein>
    <recommendedName>
        <fullName evidence="3">Replication terminator protein</fullName>
    </recommendedName>
</protein>
<dbReference type="EMBL" id="QVEP01000004">
    <property type="protein sequence ID" value="RGB81737.1"/>
    <property type="molecule type" value="Genomic_DNA"/>
</dbReference>
<dbReference type="Proteomes" id="UP000260773">
    <property type="component" value="Unassembled WGS sequence"/>
</dbReference>
<evidence type="ECO:0000313" key="2">
    <source>
        <dbReference type="Proteomes" id="UP000260773"/>
    </source>
</evidence>
<dbReference type="AlphaFoldDB" id="A0A3E2TSB1"/>